<feature type="compositionally biased region" description="Basic and acidic residues" evidence="1">
    <location>
        <begin position="29"/>
        <end position="42"/>
    </location>
</feature>
<proteinExistence type="predicted"/>
<dbReference type="AlphaFoldDB" id="A0AAV4VE63"/>
<reference evidence="2 3" key="1">
    <citation type="submission" date="2021-06" db="EMBL/GenBank/DDBJ databases">
        <title>Caerostris extrusa draft genome.</title>
        <authorList>
            <person name="Kono N."/>
            <person name="Arakawa K."/>
        </authorList>
    </citation>
    <scope>NUCLEOTIDE SEQUENCE [LARGE SCALE GENOMIC DNA]</scope>
</reference>
<gene>
    <name evidence="2" type="ORF">CEXT_347121</name>
</gene>
<protein>
    <submittedName>
        <fullName evidence="2">Uncharacterized protein</fullName>
    </submittedName>
</protein>
<sequence>MGRAKLPPDEKQIEAEVKLSINGGWRNAWEKGAAKDPGRATKTESAAISSTNKFNTNTRDIHTTTAKDVCPENMLPKIMVNVLIPIGRHYN</sequence>
<name>A0AAV4VE63_CAEEX</name>
<dbReference type="Proteomes" id="UP001054945">
    <property type="component" value="Unassembled WGS sequence"/>
</dbReference>
<evidence type="ECO:0000256" key="1">
    <source>
        <dbReference type="SAM" id="MobiDB-lite"/>
    </source>
</evidence>
<comment type="caution">
    <text evidence="2">The sequence shown here is derived from an EMBL/GenBank/DDBJ whole genome shotgun (WGS) entry which is preliminary data.</text>
</comment>
<dbReference type="EMBL" id="BPLR01014403">
    <property type="protein sequence ID" value="GIY68567.1"/>
    <property type="molecule type" value="Genomic_DNA"/>
</dbReference>
<evidence type="ECO:0000313" key="3">
    <source>
        <dbReference type="Proteomes" id="UP001054945"/>
    </source>
</evidence>
<feature type="compositionally biased region" description="Polar residues" evidence="1">
    <location>
        <begin position="43"/>
        <end position="55"/>
    </location>
</feature>
<evidence type="ECO:0000313" key="2">
    <source>
        <dbReference type="EMBL" id="GIY68567.1"/>
    </source>
</evidence>
<accession>A0AAV4VE63</accession>
<feature type="region of interest" description="Disordered" evidence="1">
    <location>
        <begin position="29"/>
        <end position="55"/>
    </location>
</feature>
<keyword evidence="3" id="KW-1185">Reference proteome</keyword>
<organism evidence="2 3">
    <name type="scientific">Caerostris extrusa</name>
    <name type="common">Bark spider</name>
    <name type="synonym">Caerostris bankana</name>
    <dbReference type="NCBI Taxonomy" id="172846"/>
    <lineage>
        <taxon>Eukaryota</taxon>
        <taxon>Metazoa</taxon>
        <taxon>Ecdysozoa</taxon>
        <taxon>Arthropoda</taxon>
        <taxon>Chelicerata</taxon>
        <taxon>Arachnida</taxon>
        <taxon>Araneae</taxon>
        <taxon>Araneomorphae</taxon>
        <taxon>Entelegynae</taxon>
        <taxon>Araneoidea</taxon>
        <taxon>Araneidae</taxon>
        <taxon>Caerostris</taxon>
    </lineage>
</organism>